<gene>
    <name evidence="1" type="ORF">BU52_32925</name>
</gene>
<proteinExistence type="predicted"/>
<name>A0A081XHG9_STRTO</name>
<dbReference type="AlphaFoldDB" id="A0A081XHG9"/>
<keyword evidence="2" id="KW-1185">Reference proteome</keyword>
<dbReference type="Proteomes" id="UP000028341">
    <property type="component" value="Unassembled WGS sequence"/>
</dbReference>
<sequence>MPRPSCRSPAAERRRRVTEQERLAAFFEYAGMQAALWPAFMQLVRSASGKTVTCGGQSPAHGGGLLLYQQAA</sequence>
<evidence type="ECO:0000313" key="2">
    <source>
        <dbReference type="Proteomes" id="UP000028341"/>
    </source>
</evidence>
<dbReference type="STRING" id="55952.BU52_32925"/>
<organism evidence="1 2">
    <name type="scientific">Streptomyces toyocaensis</name>
    <dbReference type="NCBI Taxonomy" id="55952"/>
    <lineage>
        <taxon>Bacteria</taxon>
        <taxon>Bacillati</taxon>
        <taxon>Actinomycetota</taxon>
        <taxon>Actinomycetes</taxon>
        <taxon>Kitasatosporales</taxon>
        <taxon>Streptomycetaceae</taxon>
        <taxon>Streptomyces</taxon>
    </lineage>
</organism>
<comment type="caution">
    <text evidence="1">The sequence shown here is derived from an EMBL/GenBank/DDBJ whole genome shotgun (WGS) entry which is preliminary data.</text>
</comment>
<evidence type="ECO:0000313" key="1">
    <source>
        <dbReference type="EMBL" id="KES02992.1"/>
    </source>
</evidence>
<reference evidence="1 2" key="1">
    <citation type="submission" date="2014-02" db="EMBL/GenBank/DDBJ databases">
        <title>The genome announcement of Streptomyces toyocaensis NRRL15009.</title>
        <authorList>
            <person name="Hong H.-J."/>
            <person name="Kwun M.J."/>
        </authorList>
    </citation>
    <scope>NUCLEOTIDE SEQUENCE [LARGE SCALE GENOMIC DNA]</scope>
    <source>
        <strain evidence="1 2">NRRL 15009</strain>
    </source>
</reference>
<accession>A0A081XHG9</accession>
<dbReference type="RefSeq" id="WP_037941207.1">
    <property type="nucleotide sequence ID" value="NZ_JBFADL010000096.1"/>
</dbReference>
<dbReference type="EMBL" id="JFCB01000056">
    <property type="protein sequence ID" value="KES02992.1"/>
    <property type="molecule type" value="Genomic_DNA"/>
</dbReference>
<protein>
    <submittedName>
        <fullName evidence="1">Uncharacterized protein</fullName>
    </submittedName>
</protein>